<dbReference type="Pfam" id="PF00817">
    <property type="entry name" value="IMS"/>
    <property type="match status" value="1"/>
</dbReference>
<dbReference type="SUPFAM" id="SSF100879">
    <property type="entry name" value="Lesion bypass DNA polymerase (Y-family), little finger domain"/>
    <property type="match status" value="1"/>
</dbReference>
<dbReference type="Gene3D" id="3.40.1170.60">
    <property type="match status" value="1"/>
</dbReference>
<dbReference type="GO" id="GO:0005829">
    <property type="term" value="C:cytosol"/>
    <property type="evidence" value="ECO:0007669"/>
    <property type="project" value="TreeGrafter"/>
</dbReference>
<dbReference type="InterPro" id="IPR036775">
    <property type="entry name" value="DNA_pol_Y-fam_lit_finger_sf"/>
</dbReference>
<dbReference type="Gene3D" id="1.10.150.20">
    <property type="entry name" value="5' to 3' exonuclease, C-terminal subdomain"/>
    <property type="match status" value="1"/>
</dbReference>
<evidence type="ECO:0000256" key="1">
    <source>
        <dbReference type="ARBA" id="ARBA00010945"/>
    </source>
</evidence>
<proteinExistence type="inferred from homology"/>
<organism evidence="3 4">
    <name type="scientific">Candidatus Kerfeldbacteria bacterium RIFCSPLOWO2_01_FULL_48_11</name>
    <dbReference type="NCBI Taxonomy" id="1798543"/>
    <lineage>
        <taxon>Bacteria</taxon>
        <taxon>Candidatus Kerfeldiibacteriota</taxon>
    </lineage>
</organism>
<reference evidence="3 4" key="1">
    <citation type="journal article" date="2016" name="Nat. Commun.">
        <title>Thousands of microbial genomes shed light on interconnected biogeochemical processes in an aquifer system.</title>
        <authorList>
            <person name="Anantharaman K."/>
            <person name="Brown C.T."/>
            <person name="Hug L.A."/>
            <person name="Sharon I."/>
            <person name="Castelle C.J."/>
            <person name="Probst A.J."/>
            <person name="Thomas B.C."/>
            <person name="Singh A."/>
            <person name="Wilkins M.J."/>
            <person name="Karaoz U."/>
            <person name="Brodie E.L."/>
            <person name="Williams K.H."/>
            <person name="Hubbard S.S."/>
            <person name="Banfield J.F."/>
        </authorList>
    </citation>
    <scope>NUCLEOTIDE SEQUENCE [LARGE SCALE GENOMIC DNA]</scope>
</reference>
<dbReference type="GO" id="GO:0042276">
    <property type="term" value="P:error-prone translesion synthesis"/>
    <property type="evidence" value="ECO:0007669"/>
    <property type="project" value="TreeGrafter"/>
</dbReference>
<accession>A0A1G2B2T6</accession>
<dbReference type="InterPro" id="IPR050116">
    <property type="entry name" value="DNA_polymerase-Y"/>
</dbReference>
<evidence type="ECO:0000313" key="3">
    <source>
        <dbReference type="EMBL" id="OGY82500.1"/>
    </source>
</evidence>
<dbReference type="GO" id="GO:0006281">
    <property type="term" value="P:DNA repair"/>
    <property type="evidence" value="ECO:0007669"/>
    <property type="project" value="InterPro"/>
</dbReference>
<dbReference type="AlphaFoldDB" id="A0A1G2B2T6"/>
<dbReference type="InterPro" id="IPR043502">
    <property type="entry name" value="DNA/RNA_pol_sf"/>
</dbReference>
<feature type="domain" description="UmuC" evidence="2">
    <location>
        <begin position="11"/>
        <end position="191"/>
    </location>
</feature>
<evidence type="ECO:0000313" key="4">
    <source>
        <dbReference type="Proteomes" id="UP000179164"/>
    </source>
</evidence>
<dbReference type="GO" id="GO:0003887">
    <property type="term" value="F:DNA-directed DNA polymerase activity"/>
    <property type="evidence" value="ECO:0007669"/>
    <property type="project" value="TreeGrafter"/>
</dbReference>
<protein>
    <recommendedName>
        <fullName evidence="2">UmuC domain-containing protein</fullName>
    </recommendedName>
</protein>
<gene>
    <name evidence="3" type="ORF">A2898_01355</name>
</gene>
<evidence type="ECO:0000259" key="2">
    <source>
        <dbReference type="PROSITE" id="PS50173"/>
    </source>
</evidence>
<comment type="caution">
    <text evidence="3">The sequence shown here is derived from an EMBL/GenBank/DDBJ whole genome shotgun (WGS) entry which is preliminary data.</text>
</comment>
<dbReference type="Gene3D" id="3.30.70.270">
    <property type="match status" value="1"/>
</dbReference>
<dbReference type="InterPro" id="IPR001126">
    <property type="entry name" value="UmuC"/>
</dbReference>
<name>A0A1G2B2T6_9BACT</name>
<dbReference type="EMBL" id="MHKE01000019">
    <property type="protein sequence ID" value="OGY82500.1"/>
    <property type="molecule type" value="Genomic_DNA"/>
</dbReference>
<dbReference type="STRING" id="1798543.A2898_01355"/>
<dbReference type="SUPFAM" id="SSF56672">
    <property type="entry name" value="DNA/RNA polymerases"/>
    <property type="match status" value="1"/>
</dbReference>
<dbReference type="GO" id="GO:0003684">
    <property type="term" value="F:damaged DNA binding"/>
    <property type="evidence" value="ECO:0007669"/>
    <property type="project" value="InterPro"/>
</dbReference>
<dbReference type="PROSITE" id="PS50173">
    <property type="entry name" value="UMUC"/>
    <property type="match status" value="1"/>
</dbReference>
<dbReference type="Gene3D" id="3.30.1490.100">
    <property type="entry name" value="DNA polymerase, Y-family, little finger domain"/>
    <property type="match status" value="1"/>
</dbReference>
<dbReference type="PANTHER" id="PTHR11076:SF33">
    <property type="entry name" value="DNA POLYMERASE KAPPA"/>
    <property type="match status" value="1"/>
</dbReference>
<dbReference type="GO" id="GO:0009432">
    <property type="term" value="P:SOS response"/>
    <property type="evidence" value="ECO:0007669"/>
    <property type="project" value="TreeGrafter"/>
</dbReference>
<dbReference type="Proteomes" id="UP000179164">
    <property type="component" value="Unassembled WGS sequence"/>
</dbReference>
<dbReference type="InterPro" id="IPR043128">
    <property type="entry name" value="Rev_trsase/Diguanyl_cyclase"/>
</dbReference>
<sequence length="393" mass="43926">MKQPHSPLQNILFISLDRFIASVHEALQPELRSRPLLIVTRQRPGIVASANAKAYAHGVRSNMATDEAKQLCPDLQVLFADGEQITQFSQEFYRILHRFSEKVEAVTLDEAYVDLTGYESLWIAPEYAAIRIKETIAKEIECTASIGIASNKITAFIASKSKKPDGLTAVPWGREALFLHAQNVVLMPGVGTRIKTLLNEVGIFTIGDIAHTGPEYLRAVLGDSAYAIIKFAHGIDHRPIHHRIYSQSITRTQALKKAPHYSSVPKIISALAKKTVLHLDMNKSNARTIAVRLKLSDGSTRQRQKTYSSQLYAKDVAASARRLLLDMHYYEEPLVSVSVQLSRLSSHNHRGQHISQNSFYRLKSIKKSLGFLSRRFGIETSAYKLPTTAQLSI</sequence>
<dbReference type="InterPro" id="IPR017961">
    <property type="entry name" value="DNA_pol_Y-fam_little_finger"/>
</dbReference>
<dbReference type="Pfam" id="PF11799">
    <property type="entry name" value="IMS_C"/>
    <property type="match status" value="1"/>
</dbReference>
<dbReference type="PANTHER" id="PTHR11076">
    <property type="entry name" value="DNA REPAIR POLYMERASE UMUC / TRANSFERASE FAMILY MEMBER"/>
    <property type="match status" value="1"/>
</dbReference>
<comment type="similarity">
    <text evidence="1">Belongs to the DNA polymerase type-Y family.</text>
</comment>